<dbReference type="Gene3D" id="3.90.220.20">
    <property type="entry name" value="DNA methylase specificity domains"/>
    <property type="match status" value="1"/>
</dbReference>
<evidence type="ECO:0000313" key="4">
    <source>
        <dbReference type="Proteomes" id="UP000282656"/>
    </source>
</evidence>
<organism evidence="3 4">
    <name type="scientific">Corallococcus interemptor</name>
    <dbReference type="NCBI Taxonomy" id="2316720"/>
    <lineage>
        <taxon>Bacteria</taxon>
        <taxon>Pseudomonadati</taxon>
        <taxon>Myxococcota</taxon>
        <taxon>Myxococcia</taxon>
        <taxon>Myxococcales</taxon>
        <taxon>Cystobacterineae</taxon>
        <taxon>Myxococcaceae</taxon>
        <taxon>Corallococcus</taxon>
    </lineage>
</organism>
<keyword evidence="2" id="KW-0238">DNA-binding</keyword>
<keyword evidence="3" id="KW-0255">Endonuclease</keyword>
<dbReference type="GO" id="GO:0009307">
    <property type="term" value="P:DNA restriction-modification system"/>
    <property type="evidence" value="ECO:0007669"/>
    <property type="project" value="UniProtKB-KW"/>
</dbReference>
<dbReference type="PANTHER" id="PTHR30408">
    <property type="entry name" value="TYPE-1 RESTRICTION ENZYME ECOKI SPECIFICITY PROTEIN"/>
    <property type="match status" value="1"/>
</dbReference>
<evidence type="ECO:0000313" key="3">
    <source>
        <dbReference type="EMBL" id="RKH74145.1"/>
    </source>
</evidence>
<dbReference type="Proteomes" id="UP000282656">
    <property type="component" value="Unassembled WGS sequence"/>
</dbReference>
<keyword evidence="3" id="KW-0378">Hydrolase</keyword>
<dbReference type="InterPro" id="IPR052021">
    <property type="entry name" value="Type-I_RS_S_subunit"/>
</dbReference>
<dbReference type="OrthoDB" id="9798929at2"/>
<comment type="caution">
    <text evidence="3">The sequence shown here is derived from an EMBL/GenBank/DDBJ whole genome shotgun (WGS) entry which is preliminary data.</text>
</comment>
<accession>A0A3A8R5L6</accession>
<gene>
    <name evidence="3" type="ORF">D7X96_00360</name>
</gene>
<sequence length="284" mass="31628">MWVPLPPRSHQVLVADTLRPLEQQIVVLHRMNQALEDMAQALFRSWFVDFEPVQAKAEGRHPKGMESETSALFPSRLVKSEMGEIPEGWKALPLDQIATFRNGLALQKYPPVDDRNLPVIKIAQLRRGSADDADLASADVPAEYVVRDGDILFSWSGSLLVSMWAGGAGALNQHLFKVTSASYPKWFYFLSCRNHLPEFQRIAQAKATTMGHIQRHHLTDALVAVPTAQLLKAANQLFEPLLGRWLSNALEARTLAQLRDSLLPKILSGEIQVRDAEAKLAAQA</sequence>
<dbReference type="InterPro" id="IPR044946">
    <property type="entry name" value="Restrct_endonuc_typeI_TRD_sf"/>
</dbReference>
<dbReference type="PANTHER" id="PTHR30408:SF13">
    <property type="entry name" value="TYPE I RESTRICTION ENZYME HINDI SPECIFICITY SUBUNIT"/>
    <property type="match status" value="1"/>
</dbReference>
<proteinExistence type="predicted"/>
<evidence type="ECO:0000256" key="1">
    <source>
        <dbReference type="ARBA" id="ARBA00022747"/>
    </source>
</evidence>
<name>A0A3A8R5L6_9BACT</name>
<dbReference type="SUPFAM" id="SSF116734">
    <property type="entry name" value="DNA methylase specificity domain"/>
    <property type="match status" value="2"/>
</dbReference>
<keyword evidence="3" id="KW-0540">Nuclease</keyword>
<dbReference type="GO" id="GO:0004519">
    <property type="term" value="F:endonuclease activity"/>
    <property type="evidence" value="ECO:0007669"/>
    <property type="project" value="UniProtKB-KW"/>
</dbReference>
<dbReference type="AlphaFoldDB" id="A0A3A8R5L6"/>
<protein>
    <submittedName>
        <fullName evidence="3">Restriction endonuclease subunit S</fullName>
    </submittedName>
</protein>
<keyword evidence="4" id="KW-1185">Reference proteome</keyword>
<evidence type="ECO:0000256" key="2">
    <source>
        <dbReference type="ARBA" id="ARBA00023125"/>
    </source>
</evidence>
<keyword evidence="1" id="KW-0680">Restriction system</keyword>
<reference evidence="4" key="1">
    <citation type="submission" date="2018-09" db="EMBL/GenBank/DDBJ databases">
        <authorList>
            <person name="Livingstone P.G."/>
            <person name="Whitworth D.E."/>
        </authorList>
    </citation>
    <scope>NUCLEOTIDE SEQUENCE [LARGE SCALE GENOMIC DNA]</scope>
    <source>
        <strain evidence="4">AB047A</strain>
    </source>
</reference>
<dbReference type="EMBL" id="RAWM01000001">
    <property type="protein sequence ID" value="RKH74145.1"/>
    <property type="molecule type" value="Genomic_DNA"/>
</dbReference>
<dbReference type="GO" id="GO:0003677">
    <property type="term" value="F:DNA binding"/>
    <property type="evidence" value="ECO:0007669"/>
    <property type="project" value="UniProtKB-KW"/>
</dbReference>